<evidence type="ECO:0000256" key="1">
    <source>
        <dbReference type="ARBA" id="ARBA00004141"/>
    </source>
</evidence>
<comment type="similarity">
    <text evidence="2 6">Belongs to the 4-toluene sulfonate uptake permease (TSUP) (TC 2.A.102) family.</text>
</comment>
<evidence type="ECO:0000313" key="7">
    <source>
        <dbReference type="EMBL" id="ALP54321.1"/>
    </source>
</evidence>
<dbReference type="Pfam" id="PF01925">
    <property type="entry name" value="TauE"/>
    <property type="match status" value="1"/>
</dbReference>
<organism evidence="7 8">
    <name type="scientific">Candidatus Tenderia electrophaga</name>
    <dbReference type="NCBI Taxonomy" id="1748243"/>
    <lineage>
        <taxon>Bacteria</taxon>
        <taxon>Pseudomonadati</taxon>
        <taxon>Pseudomonadota</taxon>
        <taxon>Gammaproteobacteria</taxon>
        <taxon>Candidatus Tenderiales</taxon>
        <taxon>Candidatus Tenderiaceae</taxon>
        <taxon>Candidatus Tenderia</taxon>
    </lineage>
</organism>
<dbReference type="PANTHER" id="PTHR43701">
    <property type="entry name" value="MEMBRANE TRANSPORTER PROTEIN MJ0441-RELATED"/>
    <property type="match status" value="1"/>
</dbReference>
<name>A0A0S2TGR0_9GAMM</name>
<feature type="transmembrane region" description="Helical" evidence="6">
    <location>
        <begin position="145"/>
        <end position="178"/>
    </location>
</feature>
<dbReference type="AlphaFoldDB" id="A0A0S2TGR0"/>
<keyword evidence="4 6" id="KW-1133">Transmembrane helix</keyword>
<feature type="transmembrane region" description="Helical" evidence="6">
    <location>
        <begin position="240"/>
        <end position="258"/>
    </location>
</feature>
<accession>A0A0S2TGR0</accession>
<dbReference type="GO" id="GO:0005886">
    <property type="term" value="C:plasma membrane"/>
    <property type="evidence" value="ECO:0007669"/>
    <property type="project" value="UniProtKB-SubCell"/>
</dbReference>
<evidence type="ECO:0000256" key="4">
    <source>
        <dbReference type="ARBA" id="ARBA00022989"/>
    </source>
</evidence>
<evidence type="ECO:0000256" key="6">
    <source>
        <dbReference type="RuleBase" id="RU363041"/>
    </source>
</evidence>
<evidence type="ECO:0000256" key="2">
    <source>
        <dbReference type="ARBA" id="ARBA00009142"/>
    </source>
</evidence>
<gene>
    <name evidence="7" type="ORF">Tel_14860</name>
</gene>
<feature type="transmembrane region" description="Helical" evidence="6">
    <location>
        <begin position="190"/>
        <end position="207"/>
    </location>
</feature>
<keyword evidence="8" id="KW-1185">Reference proteome</keyword>
<protein>
    <recommendedName>
        <fullName evidence="6">Probable membrane transporter protein</fullName>
    </recommendedName>
</protein>
<evidence type="ECO:0000256" key="5">
    <source>
        <dbReference type="ARBA" id="ARBA00023136"/>
    </source>
</evidence>
<sequence>MEWGYTIAGFLVGLLVGLTGVGGGSLMTPLLIFAFHVNPAIAVGTDLLFAAATKAGGIWSHSRKRQIDWHIVALMALGSLPTALLSLWLVKGLLDQNGHLDALITITLGVALILTAAAIVLRRQMHRCAARVKRRFPRWHRQRPYATVAGGVLLGLLVPITSVGAGALGAAMLMFLYPSLPTKRIVGTDIAHAVPLTLLAGLGHLHLGTVDPGLLLVLLLGSLPGIYLGSHLSSVFPERIMRPLLATLLLLIGMKFVLH</sequence>
<dbReference type="STRING" id="1748243.Tel_14860"/>
<evidence type="ECO:0000256" key="3">
    <source>
        <dbReference type="ARBA" id="ARBA00022692"/>
    </source>
</evidence>
<keyword evidence="5 6" id="KW-0472">Membrane</keyword>
<dbReference type="InterPro" id="IPR002781">
    <property type="entry name" value="TM_pro_TauE-like"/>
</dbReference>
<comment type="subcellular location">
    <subcellularLocation>
        <location evidence="6">Cell membrane</location>
        <topology evidence="6">Multi-pass membrane protein</topology>
    </subcellularLocation>
    <subcellularLocation>
        <location evidence="1">Membrane</location>
        <topology evidence="1">Multi-pass membrane protein</topology>
    </subcellularLocation>
</comment>
<evidence type="ECO:0000313" key="8">
    <source>
        <dbReference type="Proteomes" id="UP000055136"/>
    </source>
</evidence>
<feature type="transmembrane region" description="Helical" evidence="6">
    <location>
        <begin position="102"/>
        <end position="124"/>
    </location>
</feature>
<reference evidence="7" key="1">
    <citation type="submission" date="2015-10" db="EMBL/GenBank/DDBJ databases">
        <title>Description of Candidatus Tenderia electrophaga gen. nov, sp. nov., an Uncultivated Electroautotroph from a Biocathode Enrichment.</title>
        <authorList>
            <person name="Eddie B.J."/>
            <person name="Malanoski A.P."/>
            <person name="Wang Z."/>
            <person name="Hall R.J."/>
            <person name="Oh S.D."/>
            <person name="Heiner C."/>
            <person name="Lin B."/>
            <person name="Strycharz-Glaven S.M."/>
        </authorList>
    </citation>
    <scope>NUCLEOTIDE SEQUENCE [LARGE SCALE GENOMIC DNA]</scope>
    <source>
        <strain evidence="7">NRL1</strain>
    </source>
</reference>
<feature type="transmembrane region" description="Helical" evidence="6">
    <location>
        <begin position="40"/>
        <end position="59"/>
    </location>
</feature>
<dbReference type="InterPro" id="IPR051598">
    <property type="entry name" value="TSUP/Inactive_protease-like"/>
</dbReference>
<feature type="transmembrane region" description="Helical" evidence="6">
    <location>
        <begin position="214"/>
        <end position="234"/>
    </location>
</feature>
<dbReference type="PANTHER" id="PTHR43701:SF2">
    <property type="entry name" value="MEMBRANE TRANSPORTER PROTEIN YJNA-RELATED"/>
    <property type="match status" value="1"/>
</dbReference>
<feature type="transmembrane region" description="Helical" evidence="6">
    <location>
        <begin position="7"/>
        <end position="34"/>
    </location>
</feature>
<feature type="transmembrane region" description="Helical" evidence="6">
    <location>
        <begin position="71"/>
        <end position="90"/>
    </location>
</feature>
<keyword evidence="3 6" id="KW-0812">Transmembrane</keyword>
<proteinExistence type="inferred from homology"/>
<keyword evidence="6" id="KW-1003">Cell membrane</keyword>
<dbReference type="Proteomes" id="UP000055136">
    <property type="component" value="Chromosome"/>
</dbReference>
<dbReference type="KEGG" id="tee:Tel_14860"/>
<dbReference type="EMBL" id="CP013099">
    <property type="protein sequence ID" value="ALP54321.1"/>
    <property type="molecule type" value="Genomic_DNA"/>
</dbReference>